<reference evidence="1" key="1">
    <citation type="submission" date="2022-04" db="EMBL/GenBank/DDBJ databases">
        <title>Genome of the entomopathogenic fungus Entomophthora muscae.</title>
        <authorList>
            <person name="Elya C."/>
            <person name="Lovett B.R."/>
            <person name="Lee E."/>
            <person name="Macias A.M."/>
            <person name="Hajek A.E."/>
            <person name="De Bivort B.L."/>
            <person name="Kasson M.T."/>
            <person name="De Fine Licht H.H."/>
            <person name="Stajich J.E."/>
        </authorList>
    </citation>
    <scope>NUCLEOTIDE SEQUENCE</scope>
    <source>
        <strain evidence="1">Berkeley</strain>
    </source>
</reference>
<evidence type="ECO:0000313" key="1">
    <source>
        <dbReference type="EMBL" id="KAJ9084005.1"/>
    </source>
</evidence>
<dbReference type="Proteomes" id="UP001165960">
    <property type="component" value="Unassembled WGS sequence"/>
</dbReference>
<keyword evidence="2" id="KW-1185">Reference proteome</keyword>
<gene>
    <name evidence="1" type="primary">trs31_2</name>
    <name evidence="1" type="ORF">DSO57_1028633</name>
</gene>
<protein>
    <submittedName>
        <fullName evidence="1">Trafficking protein particle complex subunit 31</fullName>
    </submittedName>
</protein>
<sequence>MSFRHNPSLSASSVPFSVGHSHTSSLPTFKEKLPVKNVKGEILNKNLHRLKSTEVSLNSFSFLFGELVHYTEGRVTNIQDFESRLNAVGKRVGIKSLELIAGRNKGGLLTAKRQIYAQDSLAYITTNLWTFMFGRPIDTFERSTEDQDEYMLSDNEPVLSQFLSLPKESAQLNANAFLAGVIEGVLTAGQFPCRVTAHSMPLVGFPSRTTFLIKLYSSILEREAIMANQKY</sequence>
<accession>A0ACC2UAY9</accession>
<organism evidence="1 2">
    <name type="scientific">Entomophthora muscae</name>
    <dbReference type="NCBI Taxonomy" id="34485"/>
    <lineage>
        <taxon>Eukaryota</taxon>
        <taxon>Fungi</taxon>
        <taxon>Fungi incertae sedis</taxon>
        <taxon>Zoopagomycota</taxon>
        <taxon>Entomophthoromycotina</taxon>
        <taxon>Entomophthoromycetes</taxon>
        <taxon>Entomophthorales</taxon>
        <taxon>Entomophthoraceae</taxon>
        <taxon>Entomophthora</taxon>
    </lineage>
</organism>
<comment type="caution">
    <text evidence="1">The sequence shown here is derived from an EMBL/GenBank/DDBJ whole genome shotgun (WGS) entry which is preliminary data.</text>
</comment>
<evidence type="ECO:0000313" key="2">
    <source>
        <dbReference type="Proteomes" id="UP001165960"/>
    </source>
</evidence>
<proteinExistence type="predicted"/>
<dbReference type="EMBL" id="QTSX02000893">
    <property type="protein sequence ID" value="KAJ9084005.1"/>
    <property type="molecule type" value="Genomic_DNA"/>
</dbReference>
<name>A0ACC2UAY9_9FUNG</name>